<name>A0A8S5SYJ3_9CAUD</name>
<organism evidence="6">
    <name type="scientific">Siphoviridae sp. ct8wU2</name>
    <dbReference type="NCBI Taxonomy" id="2827791"/>
    <lineage>
        <taxon>Viruses</taxon>
        <taxon>Duplodnaviria</taxon>
        <taxon>Heunggongvirae</taxon>
        <taxon>Uroviricota</taxon>
        <taxon>Caudoviricetes</taxon>
    </lineage>
</organism>
<dbReference type="EMBL" id="BK032699">
    <property type="protein sequence ID" value="DAF55759.1"/>
    <property type="molecule type" value="Genomic_DNA"/>
</dbReference>
<keyword evidence="2 5" id="KW-0812">Transmembrane</keyword>
<feature type="transmembrane region" description="Helical" evidence="5">
    <location>
        <begin position="26"/>
        <end position="51"/>
    </location>
</feature>
<accession>A0A8S5SYJ3</accession>
<evidence type="ECO:0000256" key="3">
    <source>
        <dbReference type="ARBA" id="ARBA00022989"/>
    </source>
</evidence>
<dbReference type="InterPro" id="IPR006480">
    <property type="entry name" value="Phage_holin_4_1"/>
</dbReference>
<keyword evidence="4 5" id="KW-0472">Membrane</keyword>
<sequence length="170" mass="18546">MNYKLFFESAFAAGKTLYSGWSYKTAMAAIMVVLLHRHAILFYAFSALVVLDCLTKWLAIAHDYLVKQGKTAPTIFQSLIAIKAARSAGLISSEVMKHRFLGKICIYLLCVMAAASADLIMVELSKPAWAVSTIIGYLTATELLSIVENLNAAGVEAVKGLIDIVKKKKV</sequence>
<keyword evidence="3 5" id="KW-1133">Transmembrane helix</keyword>
<proteinExistence type="predicted"/>
<feature type="transmembrane region" description="Helical" evidence="5">
    <location>
        <begin position="100"/>
        <end position="122"/>
    </location>
</feature>
<dbReference type="GO" id="GO:0033644">
    <property type="term" value="C:host cell membrane"/>
    <property type="evidence" value="ECO:0007669"/>
    <property type="project" value="UniProtKB-SubCell"/>
</dbReference>
<protein>
    <submittedName>
        <fullName evidence="6">Holin</fullName>
    </submittedName>
</protein>
<reference evidence="6" key="1">
    <citation type="journal article" date="2021" name="Proc. Natl. Acad. Sci. U.S.A.">
        <title>A Catalog of Tens of Thousands of Viruses from Human Metagenomes Reveals Hidden Associations with Chronic Diseases.</title>
        <authorList>
            <person name="Tisza M.J."/>
            <person name="Buck C.B."/>
        </authorList>
    </citation>
    <scope>NUCLEOTIDE SEQUENCE</scope>
    <source>
        <strain evidence="6">Ct8wU2</strain>
    </source>
</reference>
<evidence type="ECO:0000313" key="6">
    <source>
        <dbReference type="EMBL" id="DAF55759.1"/>
    </source>
</evidence>
<dbReference type="Pfam" id="PF05105">
    <property type="entry name" value="Phage_holin_4_1"/>
    <property type="match status" value="1"/>
</dbReference>
<evidence type="ECO:0000256" key="5">
    <source>
        <dbReference type="SAM" id="Phobius"/>
    </source>
</evidence>
<evidence type="ECO:0000256" key="2">
    <source>
        <dbReference type="ARBA" id="ARBA00022692"/>
    </source>
</evidence>
<comment type="subcellular location">
    <subcellularLocation>
        <location evidence="1">Host membrane</location>
        <topology evidence="1">Multi-pass membrane protein</topology>
    </subcellularLocation>
</comment>
<evidence type="ECO:0000256" key="1">
    <source>
        <dbReference type="ARBA" id="ARBA00004301"/>
    </source>
</evidence>
<evidence type="ECO:0000256" key="4">
    <source>
        <dbReference type="ARBA" id="ARBA00023136"/>
    </source>
</evidence>